<dbReference type="GeneID" id="68113127"/>
<accession>A0A6A5BJW0</accession>
<dbReference type="OrthoDB" id="5577209at2759"/>
<feature type="compositionally biased region" description="Basic and acidic residues" evidence="1">
    <location>
        <begin position="883"/>
        <end position="899"/>
    </location>
</feature>
<sequence length="912" mass="103946">MLANFNNNNNNNNSSSSSFVQAFTRLHTKLENYYSLSKGQGLEMIPFMDRLNPLLASDKRISRLECLQMVNRDFHKVLSANDHDFWMYMLNDVSLKRCIESIFRLFPRPFDIGFNSLIHDTTLTPKSEQREEAKIYRRLFMIYYKLFMNFYLSAKANSNDGLAYSAQPVQLDQVDPEEWLDVGDVISQKSLFDIPKLFDLSALYGYSNTMLTTELLTKIFLSQPSYMHGLNDHVLNTICINWRDLFDNIYKMQPVNTSTAKSQNSSADTSQIRKIIYYLYDGTFSIRSLLDVFPLASYAFMLDNREKKTPISYQFSFLILECHDKVIPQLQSMIGEDADYSFLCKQIKLNLLSIAHVLFREYYMRNIEDLVTGATHSNRSTSSHMDTLHSRYIETLLTREQIPQSKLELLCKYTLDNQMTRQTTAIVLELLDTLQSYQKFVTPDQPKLNFLLFQYEKLYGLTKWIEQVIANDSSLISVSSVQNLVKNICSKLVEAVNEATLQGGEEQPTTDAQKQLKSLFPDYGLGFLQLCLEHFKNDLSVITNSLMDNQLPLQLRRLDTKLTLSALKSSHVQSTAQQLGLISSGSSGTTITTRHEPPSPVVSPSVWMDTDFFSGAAASQMVRIGKKKDHGTSSRTNFNDIDDSIKQRILLEYAYDDEYDDSYDSIAQVTGEGEHEDENFNKLKTSFKHQHEPTEHVHHHKHKNYHETLSDDQHHQDFPQFNPNRVAASASESSTSDTTHQAVTITAHQKPRKQEHAHPKQKHKSSREVSSSNNNNSTLLQHQQPTTSSESSPPTNQQAPPSSRGVGSANLRGGKSSRGFHHHQKGSSSRPPSSRGKPPQESSSGNQESTPPEASQNDHHHMAAVSSLPSNNTLEENQQQPSERYKQYKQENKARMANHDRKKKGAKKRMNL</sequence>
<protein>
    <recommendedName>
        <fullName evidence="4">CUE domain-containing protein</fullName>
    </recommendedName>
</protein>
<dbReference type="AlphaFoldDB" id="A0A6A5BJW0"/>
<dbReference type="Gene3D" id="1.10.8.10">
    <property type="entry name" value="DNA helicase RuvA subunit, C-terminal domain"/>
    <property type="match status" value="1"/>
</dbReference>
<dbReference type="VEuPathDB" id="AmoebaDB:NfTy_044220"/>
<dbReference type="InterPro" id="IPR052586">
    <property type="entry name" value="ASCC2"/>
</dbReference>
<dbReference type="GO" id="GO:0043130">
    <property type="term" value="F:ubiquitin binding"/>
    <property type="evidence" value="ECO:0007669"/>
    <property type="project" value="InterPro"/>
</dbReference>
<dbReference type="EMBL" id="VFQX01000048">
    <property type="protein sequence ID" value="KAF0975156.1"/>
    <property type="molecule type" value="Genomic_DNA"/>
</dbReference>
<gene>
    <name evidence="2" type="ORF">FDP41_005909</name>
</gene>
<dbReference type="InterPro" id="IPR041800">
    <property type="entry name" value="ASCC2_CUE"/>
</dbReference>
<evidence type="ECO:0008006" key="4">
    <source>
        <dbReference type="Google" id="ProtNLM"/>
    </source>
</evidence>
<feature type="compositionally biased region" description="Low complexity" evidence="1">
    <location>
        <begin position="770"/>
        <end position="798"/>
    </location>
</feature>
<evidence type="ECO:0000313" key="3">
    <source>
        <dbReference type="Proteomes" id="UP000444721"/>
    </source>
</evidence>
<name>A0A6A5BJW0_NAEFO</name>
<feature type="region of interest" description="Disordered" evidence="1">
    <location>
        <begin position="689"/>
        <end position="912"/>
    </location>
</feature>
<evidence type="ECO:0000256" key="1">
    <source>
        <dbReference type="SAM" id="MobiDB-lite"/>
    </source>
</evidence>
<evidence type="ECO:0000313" key="2">
    <source>
        <dbReference type="EMBL" id="KAF0975156.1"/>
    </source>
</evidence>
<dbReference type="OMA" id="LSQHEFW"/>
<reference evidence="2 3" key="1">
    <citation type="journal article" date="2019" name="Sci. Rep.">
        <title>Nanopore sequencing improves the draft genome of the human pathogenic amoeba Naegleria fowleri.</title>
        <authorList>
            <person name="Liechti N."/>
            <person name="Schurch N."/>
            <person name="Bruggmann R."/>
            <person name="Wittwer M."/>
        </authorList>
    </citation>
    <scope>NUCLEOTIDE SEQUENCE [LARGE SCALE GENOMIC DNA]</scope>
    <source>
        <strain evidence="2 3">ATCC 30894</strain>
    </source>
</reference>
<dbReference type="InterPro" id="IPR009060">
    <property type="entry name" value="UBA-like_sf"/>
</dbReference>
<feature type="compositionally biased region" description="Polar residues" evidence="1">
    <location>
        <begin position="867"/>
        <end position="882"/>
    </location>
</feature>
<comment type="caution">
    <text evidence="2">The sequence shown here is derived from an EMBL/GenBank/DDBJ whole genome shotgun (WGS) entry which is preliminary data.</text>
</comment>
<dbReference type="PANTHER" id="PTHR21494:SF0">
    <property type="entry name" value="ACTIVATING SIGNAL COINTEGRATOR 1 COMPLEX SUBUNIT 2"/>
    <property type="match status" value="1"/>
</dbReference>
<dbReference type="RefSeq" id="XP_044559869.1">
    <property type="nucleotide sequence ID" value="XM_044709485.1"/>
</dbReference>
<feature type="compositionally biased region" description="Low complexity" evidence="1">
    <location>
        <begin position="727"/>
        <end position="739"/>
    </location>
</feature>
<dbReference type="PANTHER" id="PTHR21494">
    <property type="entry name" value="ACTIVATING SIGNAL COINTEGRATOR 1 COMPLEX SUBUNIT 2 ASC-1 COMPLEX SUBUNIT P100"/>
    <property type="match status" value="1"/>
</dbReference>
<organism evidence="2 3">
    <name type="scientific">Naegleria fowleri</name>
    <name type="common">Brain eating amoeba</name>
    <dbReference type="NCBI Taxonomy" id="5763"/>
    <lineage>
        <taxon>Eukaryota</taxon>
        <taxon>Discoba</taxon>
        <taxon>Heterolobosea</taxon>
        <taxon>Tetramitia</taxon>
        <taxon>Eutetramitia</taxon>
        <taxon>Vahlkampfiidae</taxon>
        <taxon>Naegleria</taxon>
    </lineage>
</organism>
<feature type="compositionally biased region" description="Low complexity" evidence="1">
    <location>
        <begin position="826"/>
        <end position="839"/>
    </location>
</feature>
<dbReference type="Proteomes" id="UP000444721">
    <property type="component" value="Unassembled WGS sequence"/>
</dbReference>
<keyword evidence="3" id="KW-1185">Reference proteome</keyword>
<dbReference type="CDD" id="cd14364">
    <property type="entry name" value="CUE_ASCC2"/>
    <property type="match status" value="1"/>
</dbReference>
<proteinExistence type="predicted"/>
<feature type="compositionally biased region" description="Polar residues" evidence="1">
    <location>
        <begin position="840"/>
        <end position="855"/>
    </location>
</feature>
<feature type="compositionally biased region" description="Basic and acidic residues" evidence="1">
    <location>
        <begin position="705"/>
        <end position="717"/>
    </location>
</feature>
<dbReference type="VEuPathDB" id="AmoebaDB:FDP41_005909"/>
<dbReference type="SUPFAM" id="SSF46934">
    <property type="entry name" value="UBA-like"/>
    <property type="match status" value="1"/>
</dbReference>
<feature type="compositionally biased region" description="Basic residues" evidence="1">
    <location>
        <begin position="900"/>
        <end position="912"/>
    </location>
</feature>
<dbReference type="VEuPathDB" id="AmoebaDB:NF0084400"/>